<name>A0A839JZI3_9FIRM</name>
<evidence type="ECO:0000256" key="1">
    <source>
        <dbReference type="SAM" id="MobiDB-lite"/>
    </source>
</evidence>
<organism evidence="2 3">
    <name type="scientific">Variimorphobacter saccharofermentans</name>
    <dbReference type="NCBI Taxonomy" id="2755051"/>
    <lineage>
        <taxon>Bacteria</taxon>
        <taxon>Bacillati</taxon>
        <taxon>Bacillota</taxon>
        <taxon>Clostridia</taxon>
        <taxon>Lachnospirales</taxon>
        <taxon>Lachnospiraceae</taxon>
        <taxon>Variimorphobacter</taxon>
    </lineage>
</organism>
<reference evidence="2 3" key="1">
    <citation type="submission" date="2020-07" db="EMBL/GenBank/DDBJ databases">
        <title>Characterization and genome sequencing of isolate MD1, a novel member within the family Lachnospiraceae.</title>
        <authorList>
            <person name="Rettenmaier R."/>
            <person name="Di Bello L."/>
            <person name="Zinser C."/>
            <person name="Scheitz K."/>
            <person name="Liebl W."/>
            <person name="Zverlov V."/>
        </authorList>
    </citation>
    <scope>NUCLEOTIDE SEQUENCE [LARGE SCALE GENOMIC DNA]</scope>
    <source>
        <strain evidence="2 3">MD1</strain>
    </source>
</reference>
<comment type="caution">
    <text evidence="2">The sequence shown here is derived from an EMBL/GenBank/DDBJ whole genome shotgun (WGS) entry which is preliminary data.</text>
</comment>
<dbReference type="RefSeq" id="WP_228351802.1">
    <property type="nucleotide sequence ID" value="NZ_JACEGA010000001.1"/>
</dbReference>
<dbReference type="Pfam" id="PF11518">
    <property type="entry name" value="DUF3221"/>
    <property type="match status" value="1"/>
</dbReference>
<dbReference type="Proteomes" id="UP000574276">
    <property type="component" value="Unassembled WGS sequence"/>
</dbReference>
<sequence>MRKAKYMVAVILVLILFLEGCSGCKAIIEEGEINNSSSYNGKENDDEQDMDHSNVNVDEQGKDNVDDSSDMPDATLYRFQAVIIDAGDSILVAPNEDSNEYRSSDKIFVSITNAIIRNENGEEIDAAKLEAGDQVQIEYNGAIRESYPAQMDASGVQVIKKNILMKGYLAIIDDIYQEDDALNYEITKIAVDTTGWSDITALEKEILLSELGRIYGYEIIEGTFDELAKQGVIDKENLYFPDGILITLSNISYNEKKREIKCSIKKWRSGLGAIGSDKVTASYDGSEWSIKKEDMWIS</sequence>
<gene>
    <name evidence="2" type="ORF">H0486_04175</name>
</gene>
<evidence type="ECO:0000313" key="3">
    <source>
        <dbReference type="Proteomes" id="UP000574276"/>
    </source>
</evidence>
<feature type="region of interest" description="Disordered" evidence="1">
    <location>
        <begin position="35"/>
        <end position="71"/>
    </location>
</feature>
<dbReference type="EMBL" id="JACEGA010000001">
    <property type="protein sequence ID" value="MBB2182069.1"/>
    <property type="molecule type" value="Genomic_DNA"/>
</dbReference>
<keyword evidence="3" id="KW-1185">Reference proteome</keyword>
<protein>
    <submittedName>
        <fullName evidence="2">DUF3221 domain-containing protein</fullName>
    </submittedName>
</protein>
<proteinExistence type="predicted"/>
<evidence type="ECO:0000313" key="2">
    <source>
        <dbReference type="EMBL" id="MBB2182069.1"/>
    </source>
</evidence>
<accession>A0A839JZI3</accession>
<dbReference type="AlphaFoldDB" id="A0A839JZI3"/>
<dbReference type="InterPro" id="IPR021598">
    <property type="entry name" value="DUF3221"/>
</dbReference>